<organism evidence="2 3">
    <name type="scientific">Streptomyces chisholmiae</name>
    <dbReference type="NCBI Taxonomy" id="3075540"/>
    <lineage>
        <taxon>Bacteria</taxon>
        <taxon>Bacillati</taxon>
        <taxon>Actinomycetota</taxon>
        <taxon>Actinomycetes</taxon>
        <taxon>Kitasatosporales</taxon>
        <taxon>Streptomycetaceae</taxon>
        <taxon>Streptomyces</taxon>
    </lineage>
</organism>
<gene>
    <name evidence="2" type="ORF">RM844_30725</name>
</gene>
<dbReference type="Proteomes" id="UP001183410">
    <property type="component" value="Unassembled WGS sequence"/>
</dbReference>
<reference evidence="3" key="1">
    <citation type="submission" date="2023-07" db="EMBL/GenBank/DDBJ databases">
        <title>30 novel species of actinomycetes from the DSMZ collection.</title>
        <authorList>
            <person name="Nouioui I."/>
        </authorList>
    </citation>
    <scope>NUCLEOTIDE SEQUENCE [LARGE SCALE GENOMIC DNA]</scope>
    <source>
        <strain evidence="3">DSM 44915</strain>
    </source>
</reference>
<proteinExistence type="predicted"/>
<keyword evidence="1" id="KW-0812">Transmembrane</keyword>
<comment type="caution">
    <text evidence="2">The sequence shown here is derived from an EMBL/GenBank/DDBJ whole genome shotgun (WGS) entry which is preliminary data.</text>
</comment>
<keyword evidence="3" id="KW-1185">Reference proteome</keyword>
<name>A0ABU2K074_9ACTN</name>
<keyword evidence="1" id="KW-0472">Membrane</keyword>
<evidence type="ECO:0000256" key="1">
    <source>
        <dbReference type="SAM" id="Phobius"/>
    </source>
</evidence>
<dbReference type="EMBL" id="JAVREO010000030">
    <property type="protein sequence ID" value="MDT0270656.1"/>
    <property type="molecule type" value="Genomic_DNA"/>
</dbReference>
<protein>
    <submittedName>
        <fullName evidence="2">Uncharacterized protein</fullName>
    </submittedName>
</protein>
<evidence type="ECO:0000313" key="2">
    <source>
        <dbReference type="EMBL" id="MDT0270656.1"/>
    </source>
</evidence>
<sequence length="244" mass="25710">MPEQPHGPDCVEELRRAAETVRPGPVPVDELIQRGRALRARRRRLTVAGASTTGVLAVALAAGLAWLPTDAGPPAGGTPTATFPVPQPDPVVPGAPREVAPYEPVVINEHYVLGLLPEGNQNYVTASAEQFEASIDYARQLPGNNLNPDSISVGHAADAGVPLLVAGVWRLAEPPSRIVVEPAGQRTGYPATLVTLGGQPDWGTFYLDATRHPDLAAGFRVVAYDADGAVFDEVSVDPDWPSTP</sequence>
<dbReference type="RefSeq" id="WP_311670720.1">
    <property type="nucleotide sequence ID" value="NZ_JAVREO010000030.1"/>
</dbReference>
<feature type="transmembrane region" description="Helical" evidence="1">
    <location>
        <begin position="45"/>
        <end position="67"/>
    </location>
</feature>
<accession>A0ABU2K074</accession>
<evidence type="ECO:0000313" key="3">
    <source>
        <dbReference type="Proteomes" id="UP001183410"/>
    </source>
</evidence>
<keyword evidence="1" id="KW-1133">Transmembrane helix</keyword>